<gene>
    <name evidence="7" type="primary">patB</name>
    <name evidence="7" type="ORF">NCTC13163_01489</name>
</gene>
<dbReference type="SUPFAM" id="SSF53383">
    <property type="entry name" value="PLP-dependent transferases"/>
    <property type="match status" value="1"/>
</dbReference>
<accession>A0A377FTI3</accession>
<feature type="domain" description="Aminotransferase class I/classII large" evidence="6">
    <location>
        <begin position="52"/>
        <end position="380"/>
    </location>
</feature>
<dbReference type="InterPro" id="IPR015424">
    <property type="entry name" value="PyrdxlP-dep_Trfase"/>
</dbReference>
<comment type="cofactor">
    <cofactor evidence="1">
        <name>pyridoxal 5'-phosphate</name>
        <dbReference type="ChEBI" id="CHEBI:597326"/>
    </cofactor>
</comment>
<evidence type="ECO:0000313" key="7">
    <source>
        <dbReference type="EMBL" id="STO08120.1"/>
    </source>
</evidence>
<dbReference type="InterPro" id="IPR051798">
    <property type="entry name" value="Class-II_PLP-Dep_Aminotrans"/>
</dbReference>
<organism evidence="7 8">
    <name type="scientific">Exiguobacterium aurantiacum</name>
    <dbReference type="NCBI Taxonomy" id="33987"/>
    <lineage>
        <taxon>Bacteria</taxon>
        <taxon>Bacillati</taxon>
        <taxon>Bacillota</taxon>
        <taxon>Bacilli</taxon>
        <taxon>Bacillales</taxon>
        <taxon>Bacillales Family XII. Incertae Sedis</taxon>
        <taxon>Exiguobacterium</taxon>
    </lineage>
</organism>
<dbReference type="AlphaFoldDB" id="A0A377FTI3"/>
<evidence type="ECO:0000256" key="1">
    <source>
        <dbReference type="ARBA" id="ARBA00001933"/>
    </source>
</evidence>
<dbReference type="GO" id="GO:0030170">
    <property type="term" value="F:pyridoxal phosphate binding"/>
    <property type="evidence" value="ECO:0007669"/>
    <property type="project" value="InterPro"/>
</dbReference>
<evidence type="ECO:0000259" key="6">
    <source>
        <dbReference type="Pfam" id="PF00155"/>
    </source>
</evidence>
<dbReference type="GO" id="GO:0047804">
    <property type="term" value="F:cysteine-S-conjugate beta-lyase activity"/>
    <property type="evidence" value="ECO:0007669"/>
    <property type="project" value="UniProtKB-EC"/>
</dbReference>
<evidence type="ECO:0000313" key="8">
    <source>
        <dbReference type="Proteomes" id="UP000254060"/>
    </source>
</evidence>
<keyword evidence="4 7" id="KW-0456">Lyase</keyword>
<proteinExistence type="inferred from homology"/>
<dbReference type="Gene3D" id="3.90.1150.10">
    <property type="entry name" value="Aspartate Aminotransferase, domain 1"/>
    <property type="match status" value="1"/>
</dbReference>
<dbReference type="Pfam" id="PF00155">
    <property type="entry name" value="Aminotran_1_2"/>
    <property type="match status" value="1"/>
</dbReference>
<keyword evidence="3" id="KW-0663">Pyridoxal phosphate</keyword>
<dbReference type="Proteomes" id="UP000254060">
    <property type="component" value="Unassembled WGS sequence"/>
</dbReference>
<dbReference type="InterPro" id="IPR015421">
    <property type="entry name" value="PyrdxlP-dep_Trfase_major"/>
</dbReference>
<dbReference type="NCBIfam" id="TIGR04350">
    <property type="entry name" value="C_S_lyase_PatB"/>
    <property type="match status" value="1"/>
</dbReference>
<dbReference type="PANTHER" id="PTHR43525:SF1">
    <property type="entry name" value="PROTEIN MALY"/>
    <property type="match status" value="1"/>
</dbReference>
<dbReference type="EMBL" id="UGGP01000001">
    <property type="protein sequence ID" value="STO08120.1"/>
    <property type="molecule type" value="Genomic_DNA"/>
</dbReference>
<dbReference type="CDD" id="cd00609">
    <property type="entry name" value="AAT_like"/>
    <property type="match status" value="1"/>
</dbReference>
<protein>
    <recommendedName>
        <fullName evidence="2">cysteine-S-conjugate beta-lyase</fullName>
        <ecNumber evidence="2">4.4.1.13</ecNumber>
    </recommendedName>
</protein>
<dbReference type="InterPro" id="IPR027619">
    <property type="entry name" value="C-S_lyase_PatB-like"/>
</dbReference>
<sequence length="396" mass="44949">MKSILHQTLDRTGTDSVKWDGLERWFHLKSDVLPLWVADIDVRTAPAISEALTARAATGEYGYTLFSRDAQRAVSDWYSRRHDVKFDPNHVLFSSGVVPGLTHIVEALTEEGDGVVIQSPVYPPFHELVTGLKRELLDAPLIQVNGRYEMDFDALEAAMRQAKLFLLCSPHNPVGRVWMESELARVIELARRHDVIIVADEIHADLTYPSQHHVAIGRLDDRVITVSAPSKAFNIAGLFASYIVCPDDAWRKRIIQVQNKHHVLPTPFANTAIIAAYTDPRAERWLDQLTAELEEQAAYVVGRFRESMPYLTCFMPEASYLLWIDFEALGLEPDARKKWLQEDVRIFLSPGTPFGESGRSFERLNFGTRRTLIDEALERLIRQVGENEQRTGNAFV</sequence>
<dbReference type="PANTHER" id="PTHR43525">
    <property type="entry name" value="PROTEIN MALY"/>
    <property type="match status" value="1"/>
</dbReference>
<name>A0A377FTI3_9BACL</name>
<dbReference type="STRING" id="1397694.GCA_000702585_01987"/>
<reference evidence="7 8" key="1">
    <citation type="submission" date="2018-06" db="EMBL/GenBank/DDBJ databases">
        <authorList>
            <consortium name="Pathogen Informatics"/>
            <person name="Doyle S."/>
        </authorList>
    </citation>
    <scope>NUCLEOTIDE SEQUENCE [LARGE SCALE GENOMIC DNA]</scope>
    <source>
        <strain evidence="7 8">NCTC13163</strain>
    </source>
</reference>
<dbReference type="Gene3D" id="3.40.640.10">
    <property type="entry name" value="Type I PLP-dependent aspartate aminotransferase-like (Major domain)"/>
    <property type="match status" value="1"/>
</dbReference>
<dbReference type="RefSeq" id="WP_051638896.1">
    <property type="nucleotide sequence ID" value="NZ_UGGP01000001.1"/>
</dbReference>
<evidence type="ECO:0000256" key="5">
    <source>
        <dbReference type="ARBA" id="ARBA00037974"/>
    </source>
</evidence>
<evidence type="ECO:0000256" key="2">
    <source>
        <dbReference type="ARBA" id="ARBA00012224"/>
    </source>
</evidence>
<dbReference type="InterPro" id="IPR015422">
    <property type="entry name" value="PyrdxlP-dep_Trfase_small"/>
</dbReference>
<evidence type="ECO:0000256" key="4">
    <source>
        <dbReference type="ARBA" id="ARBA00023239"/>
    </source>
</evidence>
<comment type="similarity">
    <text evidence="5">Belongs to the class-II pyridoxal-phosphate-dependent aminotransferase family. MalY/PatB cystathionine beta-lyase subfamily.</text>
</comment>
<dbReference type="EC" id="4.4.1.13" evidence="2"/>
<dbReference type="OrthoDB" id="9802872at2"/>
<evidence type="ECO:0000256" key="3">
    <source>
        <dbReference type="ARBA" id="ARBA00022898"/>
    </source>
</evidence>
<dbReference type="InterPro" id="IPR004839">
    <property type="entry name" value="Aminotransferase_I/II_large"/>
</dbReference>